<name>W4GJR4_APHAT</name>
<gene>
    <name evidence="1" type="ORF">H257_06820</name>
</gene>
<accession>W4GJR4</accession>
<dbReference type="GeneID" id="20808816"/>
<protein>
    <submittedName>
        <fullName evidence="1">Uncharacterized protein</fullName>
    </submittedName>
</protein>
<sequence length="79" mass="8633">MAWRWLRCKWQHGRGSGSGSIVAAVAGRSQRWRHGHFWAKDSLIAAATVPTAGASRPSILIKVPRTATVGRLRLESLEG</sequence>
<reference evidence="1" key="1">
    <citation type="submission" date="2013-12" db="EMBL/GenBank/DDBJ databases">
        <title>The Genome Sequence of Aphanomyces astaci APO3.</title>
        <authorList>
            <consortium name="The Broad Institute Genomics Platform"/>
            <person name="Russ C."/>
            <person name="Tyler B."/>
            <person name="van West P."/>
            <person name="Dieguez-Uribeondo J."/>
            <person name="Young S.K."/>
            <person name="Zeng Q."/>
            <person name="Gargeya S."/>
            <person name="Fitzgerald M."/>
            <person name="Abouelleil A."/>
            <person name="Alvarado L."/>
            <person name="Chapman S.B."/>
            <person name="Gainer-Dewar J."/>
            <person name="Goldberg J."/>
            <person name="Griggs A."/>
            <person name="Gujja S."/>
            <person name="Hansen M."/>
            <person name="Howarth C."/>
            <person name="Imamovic A."/>
            <person name="Ireland A."/>
            <person name="Larimer J."/>
            <person name="McCowan C."/>
            <person name="Murphy C."/>
            <person name="Pearson M."/>
            <person name="Poon T.W."/>
            <person name="Priest M."/>
            <person name="Roberts A."/>
            <person name="Saif S."/>
            <person name="Shea T."/>
            <person name="Sykes S."/>
            <person name="Wortman J."/>
            <person name="Nusbaum C."/>
            <person name="Birren B."/>
        </authorList>
    </citation>
    <scope>NUCLEOTIDE SEQUENCE [LARGE SCALE GENOMIC DNA]</scope>
    <source>
        <strain evidence="1">APO3</strain>
    </source>
</reference>
<dbReference type="VEuPathDB" id="FungiDB:H257_06820"/>
<evidence type="ECO:0000313" key="1">
    <source>
        <dbReference type="EMBL" id="ETV79556.1"/>
    </source>
</evidence>
<dbReference type="AlphaFoldDB" id="W4GJR4"/>
<proteinExistence type="predicted"/>
<organism evidence="1">
    <name type="scientific">Aphanomyces astaci</name>
    <name type="common">Crayfish plague agent</name>
    <dbReference type="NCBI Taxonomy" id="112090"/>
    <lineage>
        <taxon>Eukaryota</taxon>
        <taxon>Sar</taxon>
        <taxon>Stramenopiles</taxon>
        <taxon>Oomycota</taxon>
        <taxon>Saprolegniomycetes</taxon>
        <taxon>Saprolegniales</taxon>
        <taxon>Verrucalvaceae</taxon>
        <taxon>Aphanomyces</taxon>
    </lineage>
</organism>
<dbReference type="EMBL" id="KI913127">
    <property type="protein sequence ID" value="ETV79556.1"/>
    <property type="molecule type" value="Genomic_DNA"/>
</dbReference>
<dbReference type="RefSeq" id="XP_009830492.1">
    <property type="nucleotide sequence ID" value="XM_009832190.1"/>
</dbReference>